<feature type="transmembrane region" description="Helical" evidence="6">
    <location>
        <begin position="33"/>
        <end position="59"/>
    </location>
</feature>
<comment type="subcellular location">
    <subcellularLocation>
        <location evidence="1">Cell membrane</location>
        <topology evidence="1">Single-pass membrane protein</topology>
    </subcellularLocation>
</comment>
<keyword evidence="4 6" id="KW-1133">Transmembrane helix</keyword>
<keyword evidence="5 6" id="KW-0472">Membrane</keyword>
<evidence type="ECO:0000313" key="9">
    <source>
        <dbReference type="Proteomes" id="UP000272003"/>
    </source>
</evidence>
<evidence type="ECO:0000256" key="2">
    <source>
        <dbReference type="ARBA" id="ARBA00022475"/>
    </source>
</evidence>
<dbReference type="InterPro" id="IPR052027">
    <property type="entry name" value="PspC"/>
</dbReference>
<gene>
    <name evidence="8" type="ORF">D7I45_04995</name>
</gene>
<evidence type="ECO:0000256" key="4">
    <source>
        <dbReference type="ARBA" id="ARBA00022989"/>
    </source>
</evidence>
<evidence type="ECO:0000256" key="1">
    <source>
        <dbReference type="ARBA" id="ARBA00004162"/>
    </source>
</evidence>
<sequence>MKKIYRSRDDRILTGLIGGIAEHFNINSQILRIAFVILCIVFGHIIGGILLYAICLLFIQSAPINHDFYNSDTTSTRKNLKNVDEFEHK</sequence>
<keyword evidence="3 6" id="KW-0812">Transmembrane</keyword>
<dbReference type="RefSeq" id="WP_120784634.1">
    <property type="nucleotide sequence ID" value="NZ_CP032626.1"/>
</dbReference>
<dbReference type="InterPro" id="IPR007168">
    <property type="entry name" value="Phageshock_PspC_N"/>
</dbReference>
<evidence type="ECO:0000259" key="7">
    <source>
        <dbReference type="Pfam" id="PF04024"/>
    </source>
</evidence>
<dbReference type="EMBL" id="CP032626">
    <property type="protein sequence ID" value="AYF92869.1"/>
    <property type="molecule type" value="Genomic_DNA"/>
</dbReference>
<dbReference type="GO" id="GO:0005886">
    <property type="term" value="C:plasma membrane"/>
    <property type="evidence" value="ECO:0007669"/>
    <property type="project" value="UniProtKB-SubCell"/>
</dbReference>
<keyword evidence="2" id="KW-1003">Cell membrane</keyword>
<reference evidence="8 9" key="1">
    <citation type="submission" date="2018-09" db="EMBL/GenBank/DDBJ databases">
        <title>Genome sequencing of strain BHWM-4.</title>
        <authorList>
            <person name="Heo J."/>
            <person name="Kim S.-J."/>
            <person name="Kwon S.-W."/>
        </authorList>
    </citation>
    <scope>NUCLEOTIDE SEQUENCE [LARGE SCALE GENOMIC DNA]</scope>
    <source>
        <strain evidence="8 9">BHWM-4</strain>
    </source>
</reference>
<name>A0A387AU54_9LACO</name>
<dbReference type="AlphaFoldDB" id="A0A387AU54"/>
<keyword evidence="9" id="KW-1185">Reference proteome</keyword>
<dbReference type="PANTHER" id="PTHR33885">
    <property type="entry name" value="PHAGE SHOCK PROTEIN C"/>
    <property type="match status" value="1"/>
</dbReference>
<evidence type="ECO:0000256" key="6">
    <source>
        <dbReference type="SAM" id="Phobius"/>
    </source>
</evidence>
<dbReference type="PANTHER" id="PTHR33885:SF3">
    <property type="entry name" value="PHAGE SHOCK PROTEIN C"/>
    <property type="match status" value="1"/>
</dbReference>
<dbReference type="Pfam" id="PF04024">
    <property type="entry name" value="PspC"/>
    <property type="match status" value="1"/>
</dbReference>
<dbReference type="Proteomes" id="UP000272003">
    <property type="component" value="Chromosome"/>
</dbReference>
<feature type="domain" description="Phage shock protein PspC N-terminal" evidence="7">
    <location>
        <begin position="2"/>
        <end position="61"/>
    </location>
</feature>
<proteinExistence type="predicted"/>
<organism evidence="8 9">
    <name type="scientific">Apilactobacillus bombintestini</name>
    <dbReference type="NCBI Taxonomy" id="2419772"/>
    <lineage>
        <taxon>Bacteria</taxon>
        <taxon>Bacillati</taxon>
        <taxon>Bacillota</taxon>
        <taxon>Bacilli</taxon>
        <taxon>Lactobacillales</taxon>
        <taxon>Lactobacillaceae</taxon>
        <taxon>Apilactobacillus</taxon>
    </lineage>
</organism>
<dbReference type="OrthoDB" id="9815286at2"/>
<evidence type="ECO:0000313" key="8">
    <source>
        <dbReference type="EMBL" id="AYF92869.1"/>
    </source>
</evidence>
<accession>A0A387AU54</accession>
<evidence type="ECO:0000256" key="3">
    <source>
        <dbReference type="ARBA" id="ARBA00022692"/>
    </source>
</evidence>
<evidence type="ECO:0000256" key="5">
    <source>
        <dbReference type="ARBA" id="ARBA00023136"/>
    </source>
</evidence>
<protein>
    <submittedName>
        <fullName evidence="8">PspC domain-containing protein</fullName>
    </submittedName>
</protein>
<dbReference type="KEGG" id="abom:D7I45_04995"/>